<evidence type="ECO:0000256" key="1">
    <source>
        <dbReference type="SAM" id="MobiDB-lite"/>
    </source>
</evidence>
<protein>
    <submittedName>
        <fullName evidence="2">Flocculent</fullName>
    </submittedName>
</protein>
<organism evidence="2">
    <name type="scientific">Brevibacterium casei</name>
    <dbReference type="NCBI Taxonomy" id="33889"/>
    <lineage>
        <taxon>Bacteria</taxon>
        <taxon>Bacillati</taxon>
        <taxon>Actinomycetota</taxon>
        <taxon>Actinomycetes</taxon>
        <taxon>Micrococcales</taxon>
        <taxon>Brevibacteriaceae</taxon>
        <taxon>Brevibacterium</taxon>
    </lineage>
</organism>
<evidence type="ECO:0000313" key="2">
    <source>
        <dbReference type="EMBL" id="AGO14283.1"/>
    </source>
</evidence>
<feature type="region of interest" description="Disordered" evidence="1">
    <location>
        <begin position="15"/>
        <end position="108"/>
    </location>
</feature>
<name>W5R5P5_9MICO</name>
<dbReference type="EMBL" id="KC438274">
    <property type="protein sequence ID" value="AGO14283.1"/>
    <property type="molecule type" value="Genomic_DNA"/>
</dbReference>
<feature type="non-terminal residue" evidence="2">
    <location>
        <position position="1"/>
    </location>
</feature>
<proteinExistence type="predicted"/>
<feature type="non-terminal residue" evidence="2">
    <location>
        <position position="152"/>
    </location>
</feature>
<feature type="compositionally biased region" description="Low complexity" evidence="1">
    <location>
        <begin position="26"/>
        <end position="47"/>
    </location>
</feature>
<accession>W5R5P5</accession>
<feature type="compositionally biased region" description="Basic and acidic residues" evidence="1">
    <location>
        <begin position="61"/>
        <end position="76"/>
    </location>
</feature>
<dbReference type="AlphaFoldDB" id="W5R5P5"/>
<sequence length="152" mass="16225">RVSIIGPFPKGRKCCRMWGRTPRGPGASMTRGSRTSTRRSSVGSSRSDPPGRTTPLPTHLIEGRELPQRCGADKGDMSALMDRPVAQSVAARGERSGSPALKPDDGTGGQLDLLVVRCEHARPGDDVDEHVKGRTGVPIDRVARNDGIMEAC</sequence>
<reference evidence="2" key="1">
    <citation type="submission" date="2013-01" db="EMBL/GenBank/DDBJ databases">
        <authorList>
            <person name="Liu Z."/>
        </authorList>
    </citation>
    <scope>NUCLEOTIDE SEQUENCE</scope>
    <source>
        <strain evidence="2">ZDW</strain>
    </source>
</reference>